<feature type="region of interest" description="Disordered" evidence="1">
    <location>
        <begin position="137"/>
        <end position="197"/>
    </location>
</feature>
<evidence type="ECO:0000256" key="2">
    <source>
        <dbReference type="SAM" id="SignalP"/>
    </source>
</evidence>
<evidence type="ECO:0000313" key="4">
    <source>
        <dbReference type="EMBL" id="GEU50101.1"/>
    </source>
</evidence>
<dbReference type="PANTHER" id="PTHR35747:SF2">
    <property type="entry name" value="NON-SPECIFIC LIPID TRANSFER PROTEIN GPI-ANCHORED 25"/>
    <property type="match status" value="1"/>
</dbReference>
<evidence type="ECO:0000256" key="1">
    <source>
        <dbReference type="SAM" id="MobiDB-lite"/>
    </source>
</evidence>
<gene>
    <name evidence="4" type="ORF">Tci_022079</name>
</gene>
<dbReference type="InterPro" id="IPR016140">
    <property type="entry name" value="Bifunc_inhib/LTP/seed_store"/>
</dbReference>
<protein>
    <recommendedName>
        <fullName evidence="3">Bifunctional inhibitor/plant lipid transfer protein/seed storage helical domain-containing protein</fullName>
    </recommendedName>
</protein>
<dbReference type="Pfam" id="PF14368">
    <property type="entry name" value="LTP_2"/>
    <property type="match status" value="1"/>
</dbReference>
<dbReference type="EMBL" id="BKCJ010002664">
    <property type="protein sequence ID" value="GEU50101.1"/>
    <property type="molecule type" value="Genomic_DNA"/>
</dbReference>
<accession>A0A6L2KL25</accession>
<dbReference type="PANTHER" id="PTHR35747">
    <property type="entry name" value="BIFUNCTIONAL INHIBITOR/LIPID-TRANSFER PROTEIN/SEED STORAGE 2S ALBUMIN SUPERFAMILY PROTEIN"/>
    <property type="match status" value="1"/>
</dbReference>
<feature type="compositionally biased region" description="Polar residues" evidence="1">
    <location>
        <begin position="177"/>
        <end position="197"/>
    </location>
</feature>
<dbReference type="Gene3D" id="1.10.110.10">
    <property type="entry name" value="Plant lipid-transfer and hydrophobic proteins"/>
    <property type="match status" value="1"/>
</dbReference>
<dbReference type="InterPro" id="IPR036312">
    <property type="entry name" value="Bifun_inhib/LTP/seed_sf"/>
</dbReference>
<dbReference type="SUPFAM" id="SSF47699">
    <property type="entry name" value="Bifunctional inhibitor/lipid-transfer protein/seed storage 2S albumin"/>
    <property type="match status" value="1"/>
</dbReference>
<feature type="compositionally biased region" description="Pro residues" evidence="1">
    <location>
        <begin position="154"/>
        <end position="168"/>
    </location>
</feature>
<comment type="caution">
    <text evidence="4">The sequence shown here is derived from an EMBL/GenBank/DDBJ whole genome shotgun (WGS) entry which is preliminary data.</text>
</comment>
<sequence length="222" mass="23271">MNPTAFFIIFIVTLTSLLTPSSSTVTTADIAIPSPSPPAPGGCADSVISFSPCLPYISAPPNDLSDQPSSQCCDIFNGSFDSGDADCLCYLVRQTSLLGFPLNATKLLSLSDLCYVNYSARGNDTLDSICSGSQTLPPLIDTTKKPRSGSNAPPRSPPPPQALHPTPPSTITKPSPANNASRQNTTKPSASKKSNSGNHLTLAKSIALMPIHLIFVQILLSI</sequence>
<keyword evidence="2" id="KW-0732">Signal</keyword>
<dbReference type="InterPro" id="IPR053353">
    <property type="entry name" value="Plant_LTP_GPI-anchored"/>
</dbReference>
<feature type="signal peptide" evidence="2">
    <location>
        <begin position="1"/>
        <end position="23"/>
    </location>
</feature>
<dbReference type="CDD" id="cd00010">
    <property type="entry name" value="AAI_LTSS"/>
    <property type="match status" value="1"/>
</dbReference>
<name>A0A6L2KL25_TANCI</name>
<reference evidence="4" key="1">
    <citation type="journal article" date="2019" name="Sci. Rep.">
        <title>Draft genome of Tanacetum cinerariifolium, the natural source of mosquito coil.</title>
        <authorList>
            <person name="Yamashiro T."/>
            <person name="Shiraishi A."/>
            <person name="Satake H."/>
            <person name="Nakayama K."/>
        </authorList>
    </citation>
    <scope>NUCLEOTIDE SEQUENCE</scope>
</reference>
<feature type="chain" id="PRO_5026919845" description="Bifunctional inhibitor/plant lipid transfer protein/seed storage helical domain-containing protein" evidence="2">
    <location>
        <begin position="24"/>
        <end position="222"/>
    </location>
</feature>
<organism evidence="4">
    <name type="scientific">Tanacetum cinerariifolium</name>
    <name type="common">Dalmatian daisy</name>
    <name type="synonym">Chrysanthemum cinerariifolium</name>
    <dbReference type="NCBI Taxonomy" id="118510"/>
    <lineage>
        <taxon>Eukaryota</taxon>
        <taxon>Viridiplantae</taxon>
        <taxon>Streptophyta</taxon>
        <taxon>Embryophyta</taxon>
        <taxon>Tracheophyta</taxon>
        <taxon>Spermatophyta</taxon>
        <taxon>Magnoliopsida</taxon>
        <taxon>eudicotyledons</taxon>
        <taxon>Gunneridae</taxon>
        <taxon>Pentapetalae</taxon>
        <taxon>asterids</taxon>
        <taxon>campanulids</taxon>
        <taxon>Asterales</taxon>
        <taxon>Asteraceae</taxon>
        <taxon>Asteroideae</taxon>
        <taxon>Anthemideae</taxon>
        <taxon>Anthemidinae</taxon>
        <taxon>Tanacetum</taxon>
    </lineage>
</organism>
<evidence type="ECO:0000259" key="3">
    <source>
        <dbReference type="Pfam" id="PF14368"/>
    </source>
</evidence>
<proteinExistence type="predicted"/>
<feature type="domain" description="Bifunctional inhibitor/plant lipid transfer protein/seed storage helical" evidence="3">
    <location>
        <begin position="30"/>
        <end position="118"/>
    </location>
</feature>
<dbReference type="AlphaFoldDB" id="A0A6L2KL25"/>